<organism evidence="1 2">
    <name type="scientific">Eumeta variegata</name>
    <name type="common">Bagworm moth</name>
    <name type="synonym">Eumeta japonica</name>
    <dbReference type="NCBI Taxonomy" id="151549"/>
    <lineage>
        <taxon>Eukaryota</taxon>
        <taxon>Metazoa</taxon>
        <taxon>Ecdysozoa</taxon>
        <taxon>Arthropoda</taxon>
        <taxon>Hexapoda</taxon>
        <taxon>Insecta</taxon>
        <taxon>Pterygota</taxon>
        <taxon>Neoptera</taxon>
        <taxon>Endopterygota</taxon>
        <taxon>Lepidoptera</taxon>
        <taxon>Glossata</taxon>
        <taxon>Ditrysia</taxon>
        <taxon>Tineoidea</taxon>
        <taxon>Psychidae</taxon>
        <taxon>Oiketicinae</taxon>
        <taxon>Eumeta</taxon>
    </lineage>
</organism>
<comment type="caution">
    <text evidence="1">The sequence shown here is derived from an EMBL/GenBank/DDBJ whole genome shotgun (WGS) entry which is preliminary data.</text>
</comment>
<reference evidence="1 2" key="1">
    <citation type="journal article" date="2019" name="Commun. Biol.">
        <title>The bagworm genome reveals a unique fibroin gene that provides high tensile strength.</title>
        <authorList>
            <person name="Kono N."/>
            <person name="Nakamura H."/>
            <person name="Ohtoshi R."/>
            <person name="Tomita M."/>
            <person name="Numata K."/>
            <person name="Arakawa K."/>
        </authorList>
    </citation>
    <scope>NUCLEOTIDE SEQUENCE [LARGE SCALE GENOMIC DNA]</scope>
</reference>
<keyword evidence="2" id="KW-1185">Reference proteome</keyword>
<dbReference type="Proteomes" id="UP000299102">
    <property type="component" value="Unassembled WGS sequence"/>
</dbReference>
<gene>
    <name evidence="1" type="ORF">EVAR_53058_1</name>
</gene>
<name>A0A4C1YW88_EUMVA</name>
<accession>A0A4C1YW88</accession>
<evidence type="ECO:0000313" key="1">
    <source>
        <dbReference type="EMBL" id="GBP79192.1"/>
    </source>
</evidence>
<dbReference type="AlphaFoldDB" id="A0A4C1YW88"/>
<dbReference type="EMBL" id="BGZK01001404">
    <property type="protein sequence ID" value="GBP79192.1"/>
    <property type="molecule type" value="Genomic_DNA"/>
</dbReference>
<evidence type="ECO:0000313" key="2">
    <source>
        <dbReference type="Proteomes" id="UP000299102"/>
    </source>
</evidence>
<proteinExistence type="predicted"/>
<sequence length="117" mass="13091">MSAPAPAPWRPRDPLLSGHCGRPADGYAAVSVLWLCDGSQGAFVCSDGSKDEIQSTKNDQIRRKTRDPYKSLRRRRCGRDGGRRRQLHKPAEAFLRLPIDFSLNILDTHSLSEFKGV</sequence>
<protein>
    <submittedName>
        <fullName evidence="1">Uncharacterized protein</fullName>
    </submittedName>
</protein>